<sequence>MISYAEQLLDELGYDLDNYDFDNMTFEQVRDLIDELKDERGY</sequence>
<proteinExistence type="predicted"/>
<dbReference type="RefSeq" id="WP_258955145.1">
    <property type="nucleotide sequence ID" value="NZ_CTRP01000014.1"/>
</dbReference>
<name>A0A0U1L3A0_9FIRM</name>
<accession>A0A0U1L3A0</accession>
<evidence type="ECO:0000313" key="2">
    <source>
        <dbReference type="Proteomes" id="UP000049855"/>
    </source>
</evidence>
<gene>
    <name evidence="1" type="ORF">SpAn4DRAFT_0610</name>
</gene>
<dbReference type="AlphaFoldDB" id="A0A0U1L3A0"/>
<protein>
    <submittedName>
        <fullName evidence="1">Uncharacterized protein</fullName>
    </submittedName>
</protein>
<dbReference type="EMBL" id="CTRP01000014">
    <property type="protein sequence ID" value="CQR74148.1"/>
    <property type="molecule type" value="Genomic_DNA"/>
</dbReference>
<reference evidence="2" key="1">
    <citation type="submission" date="2015-03" db="EMBL/GenBank/DDBJ databases">
        <authorList>
            <person name="Nijsse Bart"/>
        </authorList>
    </citation>
    <scope>NUCLEOTIDE SEQUENCE [LARGE SCALE GENOMIC DNA]</scope>
</reference>
<organism evidence="1 2">
    <name type="scientific">Sporomusa ovata</name>
    <dbReference type="NCBI Taxonomy" id="2378"/>
    <lineage>
        <taxon>Bacteria</taxon>
        <taxon>Bacillati</taxon>
        <taxon>Bacillota</taxon>
        <taxon>Negativicutes</taxon>
        <taxon>Selenomonadales</taxon>
        <taxon>Sporomusaceae</taxon>
        <taxon>Sporomusa</taxon>
    </lineage>
</organism>
<keyword evidence="2" id="KW-1185">Reference proteome</keyword>
<dbReference type="Proteomes" id="UP000049855">
    <property type="component" value="Unassembled WGS sequence"/>
</dbReference>
<evidence type="ECO:0000313" key="1">
    <source>
        <dbReference type="EMBL" id="CQR74148.1"/>
    </source>
</evidence>